<reference evidence="3" key="1">
    <citation type="journal article" date="2021" name="Nat. Commun.">
        <title>Genetic determinants of endophytism in the Arabidopsis root mycobiome.</title>
        <authorList>
            <person name="Mesny F."/>
            <person name="Miyauchi S."/>
            <person name="Thiergart T."/>
            <person name="Pickel B."/>
            <person name="Atanasova L."/>
            <person name="Karlsson M."/>
            <person name="Huettel B."/>
            <person name="Barry K.W."/>
            <person name="Haridas S."/>
            <person name="Chen C."/>
            <person name="Bauer D."/>
            <person name="Andreopoulos W."/>
            <person name="Pangilinan J."/>
            <person name="LaButti K."/>
            <person name="Riley R."/>
            <person name="Lipzen A."/>
            <person name="Clum A."/>
            <person name="Drula E."/>
            <person name="Henrissat B."/>
            <person name="Kohler A."/>
            <person name="Grigoriev I.V."/>
            <person name="Martin F.M."/>
            <person name="Hacquard S."/>
        </authorList>
    </citation>
    <scope>NUCLEOTIDE SEQUENCE</scope>
    <source>
        <strain evidence="3">MPI-SDFR-AT-0120</strain>
    </source>
</reference>
<comment type="caution">
    <text evidence="3">The sequence shown here is derived from an EMBL/GenBank/DDBJ whole genome shotgun (WGS) entry which is preliminary data.</text>
</comment>
<accession>A0A8K0RD50</accession>
<feature type="compositionally biased region" description="Low complexity" evidence="2">
    <location>
        <begin position="363"/>
        <end position="376"/>
    </location>
</feature>
<feature type="region of interest" description="Disordered" evidence="2">
    <location>
        <begin position="352"/>
        <end position="376"/>
    </location>
</feature>
<protein>
    <submittedName>
        <fullName evidence="3">Uncharacterized protein</fullName>
    </submittedName>
</protein>
<dbReference type="EMBL" id="JAGMVJ010000005">
    <property type="protein sequence ID" value="KAH7090441.1"/>
    <property type="molecule type" value="Genomic_DNA"/>
</dbReference>
<feature type="coiled-coil region" evidence="1">
    <location>
        <begin position="54"/>
        <end position="159"/>
    </location>
</feature>
<dbReference type="Proteomes" id="UP000813461">
    <property type="component" value="Unassembled WGS sequence"/>
</dbReference>
<gene>
    <name evidence="3" type="ORF">FB567DRAFT_577714</name>
</gene>
<evidence type="ECO:0000313" key="3">
    <source>
        <dbReference type="EMBL" id="KAH7090441.1"/>
    </source>
</evidence>
<keyword evidence="4" id="KW-1185">Reference proteome</keyword>
<sequence>MPRVNEFFRRFASQPQAITETHGAFDTLDTPTSVSNAPREAITLRPSPDEDPDFIRLEAENEQLRQRIEQLKDESSCSKDLLNQCVISTESELTHLRTEVASLRTNNRTLTNRCEELEQKSQLAQSVLTQHDATTKLELELASKERDKLRLRCDDLTEQSQVNQSIAHDCAAKLRSSDIKIETLQFLNENLRKENTASQPTRAQITNYHTTIQHLQNQLRLSQEHALRLRAWGCADACPAEQESLTLSRRVETLESENRALRNGLAEHKARARREMGALAEECNALTEQLRVAETDARCYLKASRVSDKLFRMLKAEYDHAIDEALLERVANTELEKHVLVLSSTITTTAAAGEVSTHSVTGTASSESPLPTSSSSSSALQAQIHILTIRLAKATASSTEREKLLDKFKEQQKQLMHSVKQDRLERKELQDKIEALYRENRRDRERFEERLRRRDGIGELEGVGSGGGGGEG</sequence>
<evidence type="ECO:0000313" key="4">
    <source>
        <dbReference type="Proteomes" id="UP000813461"/>
    </source>
</evidence>
<name>A0A8K0RD50_9PLEO</name>
<dbReference type="AlphaFoldDB" id="A0A8K0RD50"/>
<proteinExistence type="predicted"/>
<feature type="coiled-coil region" evidence="1">
    <location>
        <begin position="251"/>
        <end position="296"/>
    </location>
</feature>
<evidence type="ECO:0000256" key="1">
    <source>
        <dbReference type="SAM" id="Coils"/>
    </source>
</evidence>
<evidence type="ECO:0000256" key="2">
    <source>
        <dbReference type="SAM" id="MobiDB-lite"/>
    </source>
</evidence>
<feature type="coiled-coil region" evidence="1">
    <location>
        <begin position="419"/>
        <end position="446"/>
    </location>
</feature>
<keyword evidence="1" id="KW-0175">Coiled coil</keyword>
<organism evidence="3 4">
    <name type="scientific">Paraphoma chrysanthemicola</name>
    <dbReference type="NCBI Taxonomy" id="798071"/>
    <lineage>
        <taxon>Eukaryota</taxon>
        <taxon>Fungi</taxon>
        <taxon>Dikarya</taxon>
        <taxon>Ascomycota</taxon>
        <taxon>Pezizomycotina</taxon>
        <taxon>Dothideomycetes</taxon>
        <taxon>Pleosporomycetidae</taxon>
        <taxon>Pleosporales</taxon>
        <taxon>Pleosporineae</taxon>
        <taxon>Phaeosphaeriaceae</taxon>
        <taxon>Paraphoma</taxon>
    </lineage>
</organism>
<feature type="compositionally biased region" description="Polar residues" evidence="2">
    <location>
        <begin position="352"/>
        <end position="362"/>
    </location>
</feature>
<dbReference type="OrthoDB" id="10365867at2759"/>